<proteinExistence type="predicted"/>
<gene>
    <name evidence="1" type="ORF">MRATA1EN1_LOCUS769</name>
</gene>
<sequence length="166" mass="18235">MACLYGLGVGQVLWMLRGKISSRPVCCCHLVAKEDKTCSFCPLGQSGVWLKVNGSSNPIANLLKQHCSAKEAASAGEEPPPFPPAAALLLCYLLTSFPFGQAFCFFSFWHSYLHPNPVAPRREAKVCWPLTMHCELFKALTCVNSLNSHKSSIRQTPLSSFCRQGN</sequence>
<accession>A0ABN8XR00</accession>
<evidence type="ECO:0000313" key="1">
    <source>
        <dbReference type="EMBL" id="CAI9151807.1"/>
    </source>
</evidence>
<keyword evidence="2" id="KW-1185">Reference proteome</keyword>
<protein>
    <submittedName>
        <fullName evidence="1">Uncharacterized protein</fullName>
    </submittedName>
</protein>
<evidence type="ECO:0000313" key="2">
    <source>
        <dbReference type="Proteomes" id="UP001176941"/>
    </source>
</evidence>
<reference evidence="1" key="1">
    <citation type="submission" date="2023-04" db="EMBL/GenBank/DDBJ databases">
        <authorList>
            <consortium name="ELIXIR-Norway"/>
        </authorList>
    </citation>
    <scope>NUCLEOTIDE SEQUENCE [LARGE SCALE GENOMIC DNA]</scope>
</reference>
<organism evidence="1 2">
    <name type="scientific">Rangifer tarandus platyrhynchus</name>
    <name type="common">Svalbard reindeer</name>
    <dbReference type="NCBI Taxonomy" id="3082113"/>
    <lineage>
        <taxon>Eukaryota</taxon>
        <taxon>Metazoa</taxon>
        <taxon>Chordata</taxon>
        <taxon>Craniata</taxon>
        <taxon>Vertebrata</taxon>
        <taxon>Euteleostomi</taxon>
        <taxon>Mammalia</taxon>
        <taxon>Eutheria</taxon>
        <taxon>Laurasiatheria</taxon>
        <taxon>Artiodactyla</taxon>
        <taxon>Ruminantia</taxon>
        <taxon>Pecora</taxon>
        <taxon>Cervidae</taxon>
        <taxon>Odocoileinae</taxon>
        <taxon>Rangifer</taxon>
    </lineage>
</organism>
<dbReference type="EMBL" id="OX459937">
    <property type="protein sequence ID" value="CAI9151807.1"/>
    <property type="molecule type" value="Genomic_DNA"/>
</dbReference>
<dbReference type="Proteomes" id="UP001176941">
    <property type="component" value="Chromosome 1"/>
</dbReference>
<name>A0ABN8XR00_RANTA</name>